<dbReference type="Proteomes" id="UP000502035">
    <property type="component" value="Chromosome"/>
</dbReference>
<dbReference type="AlphaFoldDB" id="A0A6G7YCA8"/>
<sequence>MAAPLERPMTHRTPGRLALRERLGRARTLRYAAVIAAAVSILVVIERVDDTSREAWTSQAEDIEAALDARYEEPITYKRAYIPADRGVRVATETVIVDGAYHSDCTAELVKDNDVLVDARLVCESPITLTPEPSTGP</sequence>
<evidence type="ECO:0000313" key="2">
    <source>
        <dbReference type="Proteomes" id="UP000502035"/>
    </source>
</evidence>
<reference evidence="1 2" key="1">
    <citation type="submission" date="2020-03" db="EMBL/GenBank/DDBJ databases">
        <title>Nocardioides sp. nov., isolated from fish.</title>
        <authorList>
            <person name="Hyun D.-W."/>
            <person name="Bae J.-W."/>
        </authorList>
    </citation>
    <scope>NUCLEOTIDE SEQUENCE [LARGE SCALE GENOMIC DNA]</scope>
    <source>
        <strain evidence="1 2">HDW12A</strain>
    </source>
</reference>
<gene>
    <name evidence="1" type="ORF">G7071_01775</name>
</gene>
<dbReference type="RefSeq" id="WP_166314120.1">
    <property type="nucleotide sequence ID" value="NZ_CP049866.1"/>
</dbReference>
<dbReference type="EMBL" id="CP049866">
    <property type="protein sequence ID" value="QIK74359.1"/>
    <property type="molecule type" value="Genomic_DNA"/>
</dbReference>
<evidence type="ECO:0000313" key="1">
    <source>
        <dbReference type="EMBL" id="QIK74359.1"/>
    </source>
</evidence>
<protein>
    <submittedName>
        <fullName evidence="1">Uncharacterized protein</fullName>
    </submittedName>
</protein>
<dbReference type="KEGG" id="npi:G7071_01775"/>
<accession>A0A6G7YCA8</accession>
<keyword evidence="2" id="KW-1185">Reference proteome</keyword>
<name>A0A6G7YCA8_9ACTN</name>
<organism evidence="1 2">
    <name type="scientific">Nocardioides piscis</name>
    <dbReference type="NCBI Taxonomy" id="2714938"/>
    <lineage>
        <taxon>Bacteria</taxon>
        <taxon>Bacillati</taxon>
        <taxon>Actinomycetota</taxon>
        <taxon>Actinomycetes</taxon>
        <taxon>Propionibacteriales</taxon>
        <taxon>Nocardioidaceae</taxon>
        <taxon>Nocardioides</taxon>
    </lineage>
</organism>
<proteinExistence type="predicted"/>